<keyword evidence="4" id="KW-1185">Reference proteome</keyword>
<feature type="region of interest" description="Disordered" evidence="1">
    <location>
        <begin position="111"/>
        <end position="135"/>
    </location>
</feature>
<dbReference type="AlphaFoldDB" id="A0A553PAS2"/>
<name>A0A553PAS2_TIGCA</name>
<evidence type="ECO:0000313" key="4">
    <source>
        <dbReference type="Proteomes" id="UP000318571"/>
    </source>
</evidence>
<proteinExistence type="predicted"/>
<feature type="chain" id="PRO_5021845058" evidence="2">
    <location>
        <begin position="32"/>
        <end position="178"/>
    </location>
</feature>
<feature type="signal peptide" evidence="2">
    <location>
        <begin position="1"/>
        <end position="31"/>
    </location>
</feature>
<evidence type="ECO:0000256" key="2">
    <source>
        <dbReference type="SAM" id="SignalP"/>
    </source>
</evidence>
<accession>A0A553PAS2</accession>
<dbReference type="EMBL" id="VCGU01000005">
    <property type="protein sequence ID" value="TRY74781.1"/>
    <property type="molecule type" value="Genomic_DNA"/>
</dbReference>
<keyword evidence="2" id="KW-0732">Signal</keyword>
<gene>
    <name evidence="3" type="ORF">TCAL_15572</name>
</gene>
<evidence type="ECO:0000313" key="3">
    <source>
        <dbReference type="EMBL" id="TRY74781.1"/>
    </source>
</evidence>
<reference evidence="3 4" key="1">
    <citation type="journal article" date="2018" name="Nat. Ecol. Evol.">
        <title>Genomic signatures of mitonuclear coevolution across populations of Tigriopus californicus.</title>
        <authorList>
            <person name="Barreto F.S."/>
            <person name="Watson E.T."/>
            <person name="Lima T.G."/>
            <person name="Willett C.S."/>
            <person name="Edmands S."/>
            <person name="Li W."/>
            <person name="Burton R.S."/>
        </authorList>
    </citation>
    <scope>NUCLEOTIDE SEQUENCE [LARGE SCALE GENOMIC DNA]</scope>
    <source>
        <strain evidence="3 4">San Diego</strain>
    </source>
</reference>
<evidence type="ECO:0000256" key="1">
    <source>
        <dbReference type="SAM" id="MobiDB-lite"/>
    </source>
</evidence>
<protein>
    <submittedName>
        <fullName evidence="3">Uncharacterized protein</fullName>
    </submittedName>
</protein>
<sequence length="178" mass="20195">MKTGRGRGIGWHQITGIVVLICTLTQRTIVGQSVSHADSSAESPAFVSRPLMSKSNQVDEYDNDGPESLPVPVFLSQARPLSPLFHDREGRSNGWQFRAGKRSADQNWQFRTGKRSGDPSWQFRTGKRSGDPSWQFRTGKRSWENPEVNEILDKRAADMDQSWQFRSGKRNGWMLRTG</sequence>
<organism evidence="3 4">
    <name type="scientific">Tigriopus californicus</name>
    <name type="common">Marine copepod</name>
    <dbReference type="NCBI Taxonomy" id="6832"/>
    <lineage>
        <taxon>Eukaryota</taxon>
        <taxon>Metazoa</taxon>
        <taxon>Ecdysozoa</taxon>
        <taxon>Arthropoda</taxon>
        <taxon>Crustacea</taxon>
        <taxon>Multicrustacea</taxon>
        <taxon>Hexanauplia</taxon>
        <taxon>Copepoda</taxon>
        <taxon>Harpacticoida</taxon>
        <taxon>Harpacticidae</taxon>
        <taxon>Tigriopus</taxon>
    </lineage>
</organism>
<comment type="caution">
    <text evidence="3">The sequence shown here is derived from an EMBL/GenBank/DDBJ whole genome shotgun (WGS) entry which is preliminary data.</text>
</comment>
<dbReference type="Proteomes" id="UP000318571">
    <property type="component" value="Chromosome 2"/>
</dbReference>